<dbReference type="Proteomes" id="UP001491552">
    <property type="component" value="Unassembled WGS sequence"/>
</dbReference>
<dbReference type="Gene3D" id="1.10.10.10">
    <property type="entry name" value="Winged helix-like DNA-binding domain superfamily/Winged helix DNA-binding domain"/>
    <property type="match status" value="1"/>
</dbReference>
<organism evidence="2 3">
    <name type="scientific">Faecousia intestinalis</name>
    <dbReference type="NCBI Taxonomy" id="3133167"/>
    <lineage>
        <taxon>Bacteria</taxon>
        <taxon>Bacillati</taxon>
        <taxon>Bacillota</taxon>
        <taxon>Clostridia</taxon>
        <taxon>Eubacteriales</taxon>
        <taxon>Oscillospiraceae</taxon>
        <taxon>Faecousia</taxon>
    </lineage>
</organism>
<dbReference type="PANTHER" id="PTHR33169:SF14">
    <property type="entry name" value="TRANSCRIPTIONAL REGULATOR RV3488"/>
    <property type="match status" value="1"/>
</dbReference>
<keyword evidence="3" id="KW-1185">Reference proteome</keyword>
<reference evidence="2 3" key="1">
    <citation type="submission" date="2024-03" db="EMBL/GenBank/DDBJ databases">
        <title>Human intestinal bacterial collection.</title>
        <authorList>
            <person name="Pauvert C."/>
            <person name="Hitch T.C.A."/>
            <person name="Clavel T."/>
        </authorList>
    </citation>
    <scope>NUCLEOTIDE SEQUENCE [LARGE SCALE GENOMIC DNA]</scope>
    <source>
        <strain evidence="2 3">CLA-AA-H192</strain>
    </source>
</reference>
<evidence type="ECO:0000259" key="1">
    <source>
        <dbReference type="Pfam" id="PF03551"/>
    </source>
</evidence>
<proteinExistence type="predicted"/>
<dbReference type="InterPro" id="IPR052509">
    <property type="entry name" value="Metal_resp_DNA-bind_regulator"/>
</dbReference>
<dbReference type="Pfam" id="PF03551">
    <property type="entry name" value="PadR"/>
    <property type="match status" value="1"/>
</dbReference>
<dbReference type="InterPro" id="IPR036390">
    <property type="entry name" value="WH_DNA-bd_sf"/>
</dbReference>
<dbReference type="SUPFAM" id="SSF46785">
    <property type="entry name" value="Winged helix' DNA-binding domain"/>
    <property type="match status" value="1"/>
</dbReference>
<sequence>MAKDNAQSSFQRGVMSLLILSLLAQEDMYGYQIVQEIAARSGGTIVTQEGSLYPVLYKLQDQGMISGEKVLVGKRMTRVYYHLEEPGHRRLQELVHEYQVMTRGVFQIIQRETDVKEGG</sequence>
<name>A0ABV1G4B5_9FIRM</name>
<gene>
    <name evidence="2" type="ORF">WMO66_02220</name>
</gene>
<dbReference type="PANTHER" id="PTHR33169">
    <property type="entry name" value="PADR-FAMILY TRANSCRIPTIONAL REGULATOR"/>
    <property type="match status" value="1"/>
</dbReference>
<accession>A0ABV1G4B5</accession>
<dbReference type="RefSeq" id="WP_349134777.1">
    <property type="nucleotide sequence ID" value="NZ_JBBMFF010000116.1"/>
</dbReference>
<protein>
    <submittedName>
        <fullName evidence="2">PadR family transcriptional regulator</fullName>
    </submittedName>
</protein>
<dbReference type="InterPro" id="IPR005149">
    <property type="entry name" value="Tscrpt_reg_PadR_N"/>
</dbReference>
<dbReference type="EMBL" id="JBBMFF010000116">
    <property type="protein sequence ID" value="MEQ2510074.1"/>
    <property type="molecule type" value="Genomic_DNA"/>
</dbReference>
<comment type="caution">
    <text evidence="2">The sequence shown here is derived from an EMBL/GenBank/DDBJ whole genome shotgun (WGS) entry which is preliminary data.</text>
</comment>
<feature type="domain" description="Transcription regulator PadR N-terminal" evidence="1">
    <location>
        <begin position="19"/>
        <end position="93"/>
    </location>
</feature>
<dbReference type="InterPro" id="IPR036388">
    <property type="entry name" value="WH-like_DNA-bd_sf"/>
</dbReference>
<evidence type="ECO:0000313" key="3">
    <source>
        <dbReference type="Proteomes" id="UP001491552"/>
    </source>
</evidence>
<evidence type="ECO:0000313" key="2">
    <source>
        <dbReference type="EMBL" id="MEQ2510074.1"/>
    </source>
</evidence>